<gene>
    <name evidence="1 2" type="primary">Mettl25</name>
    <name evidence="2" type="synonym">BC067068</name>
</gene>
<reference evidence="1" key="4">
    <citation type="submission" date="2025-09" db="UniProtKB">
        <authorList>
            <consortium name="Ensembl"/>
        </authorList>
    </citation>
    <scope>IDENTIFICATION</scope>
    <source>
        <strain evidence="1">C57BL/6J</strain>
    </source>
</reference>
<reference evidence="1 3" key="1">
    <citation type="journal article" date="2009" name="PLoS Biol.">
        <title>Lineage-specific biology revealed by a finished genome assembly of the mouse.</title>
        <authorList>
            <consortium name="Mouse Genome Sequencing Consortium"/>
            <person name="Church D.M."/>
            <person name="Goodstadt L."/>
            <person name="Hillier L.W."/>
            <person name="Zody M.C."/>
            <person name="Goldstein S."/>
            <person name="She X."/>
            <person name="Bult C.J."/>
            <person name="Agarwala R."/>
            <person name="Cherry J.L."/>
            <person name="DiCuccio M."/>
            <person name="Hlavina W."/>
            <person name="Kapustin Y."/>
            <person name="Meric P."/>
            <person name="Maglott D."/>
            <person name="Birtle Z."/>
            <person name="Marques A.C."/>
            <person name="Graves T."/>
            <person name="Zhou S."/>
            <person name="Teague B."/>
            <person name="Potamousis K."/>
            <person name="Churas C."/>
            <person name="Place M."/>
            <person name="Herschleb J."/>
            <person name="Runnheim R."/>
            <person name="Forrest D."/>
            <person name="Amos-Landgraf J."/>
            <person name="Schwartz D.C."/>
            <person name="Cheng Z."/>
            <person name="Lindblad-Toh K."/>
            <person name="Eichler E.E."/>
            <person name="Ponting C.P."/>
        </authorList>
    </citation>
    <scope>NUCLEOTIDE SEQUENCE [LARGE SCALE GENOMIC DNA]</scope>
    <source>
        <strain evidence="1 3">C57BL/6J</strain>
    </source>
</reference>
<evidence type="ECO:0000313" key="1">
    <source>
        <dbReference type="Ensembl" id="ENSMUSP00000134888.3"/>
    </source>
</evidence>
<dbReference type="MGI" id="MGI:3041259">
    <property type="gene designation" value="Mettl25"/>
</dbReference>
<dbReference type="Ensembl" id="ENSMUST00000176924.8">
    <property type="protein sequence ID" value="ENSMUSP00000134888.3"/>
    <property type="gene ID" value="ENSMUSG00000036009.17"/>
</dbReference>
<dbReference type="Bgee" id="ENSMUSG00000036009">
    <property type="expression patterns" value="Expressed in ear vesicle and 227 other cell types or tissues"/>
</dbReference>
<sequence length="95" mass="10357">MAAACPLPRTPDLPTLHDKLQGLLSFLRGALAISSAHTVDFYTKSVWQELVDLPPESVLAALRESAVEAEPREAETGSDVRLLLLLLLESSKTKF</sequence>
<dbReference type="ProteomicsDB" id="320847"/>
<reference evidence="1 3" key="2">
    <citation type="journal article" date="2011" name="PLoS Biol.">
        <title>Modernizing reference genome assemblies.</title>
        <authorList>
            <person name="Church D.M."/>
            <person name="Schneider V.A."/>
            <person name="Graves T."/>
            <person name="Auger K."/>
            <person name="Cunningham F."/>
            <person name="Bouk N."/>
            <person name="Chen H.C."/>
            <person name="Agarwala R."/>
            <person name="McLaren W.M."/>
            <person name="Ritchie G.R."/>
            <person name="Albracht D."/>
            <person name="Kremitzki M."/>
            <person name="Rock S."/>
            <person name="Kotkiewicz H."/>
            <person name="Kremitzki C."/>
            <person name="Wollam A."/>
            <person name="Trani L."/>
            <person name="Fulton L."/>
            <person name="Fulton R."/>
            <person name="Matthews L."/>
            <person name="Whitehead S."/>
            <person name="Chow W."/>
            <person name="Torrance J."/>
            <person name="Dunn M."/>
            <person name="Harden G."/>
            <person name="Threadgold G."/>
            <person name="Wood J."/>
            <person name="Collins J."/>
            <person name="Heath P."/>
            <person name="Griffiths G."/>
            <person name="Pelan S."/>
            <person name="Grafham D."/>
            <person name="Eichler E.E."/>
            <person name="Weinstock G."/>
            <person name="Mardis E.R."/>
            <person name="Wilson R.K."/>
            <person name="Howe K."/>
            <person name="Flicek P."/>
            <person name="Hubbard T."/>
        </authorList>
    </citation>
    <scope>NUCLEOTIDE SEQUENCE [LARGE SCALE GENOMIC DNA]</scope>
    <source>
        <strain evidence="1 3">C57BL/6J</strain>
    </source>
</reference>
<reference evidence="1" key="3">
    <citation type="submission" date="2025-08" db="UniProtKB">
        <authorList>
            <consortium name="Ensembl"/>
        </authorList>
    </citation>
    <scope>IDENTIFICATION</scope>
    <source>
        <strain evidence="1">C57BL/6J</strain>
    </source>
</reference>
<dbReference type="Antibodypedia" id="51966">
    <property type="antibodies" value="93 antibodies from 11 providers"/>
</dbReference>
<proteinExistence type="predicted"/>
<dbReference type="SMR" id="H3BJ85"/>
<dbReference type="Proteomes" id="UP000000589">
    <property type="component" value="Chromosome 10"/>
</dbReference>
<accession>H3BJ85</accession>
<organism evidence="1 3">
    <name type="scientific">Mus musculus</name>
    <name type="common">Mouse</name>
    <dbReference type="NCBI Taxonomy" id="10090"/>
    <lineage>
        <taxon>Eukaryota</taxon>
        <taxon>Metazoa</taxon>
        <taxon>Chordata</taxon>
        <taxon>Craniata</taxon>
        <taxon>Vertebrata</taxon>
        <taxon>Euteleostomi</taxon>
        <taxon>Mammalia</taxon>
        <taxon>Eutheria</taxon>
        <taxon>Euarchontoglires</taxon>
        <taxon>Glires</taxon>
        <taxon>Rodentia</taxon>
        <taxon>Myomorpha</taxon>
        <taxon>Muroidea</taxon>
        <taxon>Muridae</taxon>
        <taxon>Murinae</taxon>
        <taxon>Mus</taxon>
        <taxon>Mus</taxon>
    </lineage>
</organism>
<dbReference type="AGR" id="MGI:3041259"/>
<dbReference type="GeneTree" id="ENSGT00530000063745"/>
<evidence type="ECO:0000313" key="2">
    <source>
        <dbReference type="MGI" id="MGI:3041259"/>
    </source>
</evidence>
<dbReference type="HOGENOM" id="CLU_2440273_0_0_1"/>
<keyword evidence="3" id="KW-1185">Reference proteome</keyword>
<dbReference type="VEuPathDB" id="HostDB:ENSMUSG00000036009"/>
<evidence type="ECO:0000313" key="3">
    <source>
        <dbReference type="Proteomes" id="UP000000589"/>
    </source>
</evidence>
<name>H3BJ85_MOUSE</name>
<dbReference type="AlphaFoldDB" id="H3BJ85"/>
<dbReference type="ExpressionAtlas" id="H3BJ85">
    <property type="expression patterns" value="baseline and differential"/>
</dbReference>
<protein>
    <submittedName>
        <fullName evidence="1">Methyltransferase like 25</fullName>
    </submittedName>
</protein>